<dbReference type="EMBL" id="VOFY01000013">
    <property type="protein sequence ID" value="KAA8587127.1"/>
    <property type="molecule type" value="Genomic_DNA"/>
</dbReference>
<dbReference type="AlphaFoldDB" id="A0A5J5CZN4"/>
<accession>A0A5J5CZN4</accession>
<keyword evidence="2" id="KW-1185">Reference proteome</keyword>
<dbReference type="Proteomes" id="UP000327493">
    <property type="component" value="Chromosome 13"/>
</dbReference>
<organism evidence="1 2">
    <name type="scientific">Etheostoma spectabile</name>
    <name type="common">orangethroat darter</name>
    <dbReference type="NCBI Taxonomy" id="54343"/>
    <lineage>
        <taxon>Eukaryota</taxon>
        <taxon>Metazoa</taxon>
        <taxon>Chordata</taxon>
        <taxon>Craniata</taxon>
        <taxon>Vertebrata</taxon>
        <taxon>Euteleostomi</taxon>
        <taxon>Actinopterygii</taxon>
        <taxon>Neopterygii</taxon>
        <taxon>Teleostei</taxon>
        <taxon>Neoteleostei</taxon>
        <taxon>Acanthomorphata</taxon>
        <taxon>Eupercaria</taxon>
        <taxon>Perciformes</taxon>
        <taxon>Percoidei</taxon>
        <taxon>Percidae</taxon>
        <taxon>Etheostomatinae</taxon>
        <taxon>Etheostoma</taxon>
    </lineage>
</organism>
<reference evidence="1 2" key="1">
    <citation type="submission" date="2019-08" db="EMBL/GenBank/DDBJ databases">
        <title>A chromosome-level genome assembly, high-density linkage maps, and genome scans reveal the genomic architecture of hybrid incompatibilities underlying speciation via character displacement in darters (Percidae: Etheostominae).</title>
        <authorList>
            <person name="Moran R.L."/>
            <person name="Catchen J.M."/>
            <person name="Fuller R.C."/>
        </authorList>
    </citation>
    <scope>NUCLEOTIDE SEQUENCE [LARGE SCALE GENOMIC DNA]</scope>
    <source>
        <strain evidence="1">EspeVRDwgs_2016</strain>
        <tissue evidence="1">Muscle</tissue>
    </source>
</reference>
<evidence type="ECO:0000313" key="1">
    <source>
        <dbReference type="EMBL" id="KAA8587127.1"/>
    </source>
</evidence>
<name>A0A5J5CZN4_9PERO</name>
<protein>
    <submittedName>
        <fullName evidence="1">Uncharacterized protein</fullName>
    </submittedName>
</protein>
<sequence length="91" mass="9593">MCAFYTRSSPCLPPLCSCPTGSASSTLVDDKGMFFSAPPTLEALPESNLGSIGGAVAGPCSCYCCCLWLRCYLRKQQPSTATLHQDVPGPQ</sequence>
<proteinExistence type="predicted"/>
<evidence type="ECO:0000313" key="2">
    <source>
        <dbReference type="Proteomes" id="UP000327493"/>
    </source>
</evidence>
<gene>
    <name evidence="1" type="ORF">FQN60_000963</name>
</gene>
<comment type="caution">
    <text evidence="1">The sequence shown here is derived from an EMBL/GenBank/DDBJ whole genome shotgun (WGS) entry which is preliminary data.</text>
</comment>